<dbReference type="PATRIC" id="fig|1423760.3.peg.1642"/>
<dbReference type="GO" id="GO:0016301">
    <property type="term" value="F:kinase activity"/>
    <property type="evidence" value="ECO:0007669"/>
    <property type="project" value="UniProtKB-KW"/>
</dbReference>
<keyword evidence="2" id="KW-0418">Kinase</keyword>
<dbReference type="SUPFAM" id="SSF53613">
    <property type="entry name" value="Ribokinase-like"/>
    <property type="match status" value="1"/>
</dbReference>
<dbReference type="RefSeq" id="WP_056954825.1">
    <property type="nucleotide sequence ID" value="NZ_AZFK01000042.1"/>
</dbReference>
<dbReference type="Proteomes" id="UP000050816">
    <property type="component" value="Unassembled WGS sequence"/>
</dbReference>
<accession>A0A0R1U8T0</accession>
<proteinExistence type="predicted"/>
<dbReference type="PROSITE" id="PS00584">
    <property type="entry name" value="PFKB_KINASES_2"/>
    <property type="match status" value="1"/>
</dbReference>
<organism evidence="4 5">
    <name type="scientific">Limosilactobacillus ingluviei DSM 15946</name>
    <dbReference type="NCBI Taxonomy" id="1423760"/>
    <lineage>
        <taxon>Bacteria</taxon>
        <taxon>Bacillati</taxon>
        <taxon>Bacillota</taxon>
        <taxon>Bacilli</taxon>
        <taxon>Lactobacillales</taxon>
        <taxon>Lactobacillaceae</taxon>
        <taxon>Limosilactobacillus</taxon>
    </lineage>
</organism>
<dbReference type="InterPro" id="IPR011611">
    <property type="entry name" value="PfkB_dom"/>
</dbReference>
<evidence type="ECO:0000313" key="5">
    <source>
        <dbReference type="Proteomes" id="UP000050816"/>
    </source>
</evidence>
<dbReference type="AlphaFoldDB" id="A0A0R1U8T0"/>
<comment type="caution">
    <text evidence="4">The sequence shown here is derived from an EMBL/GenBank/DDBJ whole genome shotgun (WGS) entry which is preliminary data.</text>
</comment>
<sequence>MVKRVLVIGAAFVDVIVNVPQLPTAGGDVTGMPVSSVVGGCAFNVDGALRRTEVSSDLLVPVGQGQYAEVVRQAMAAKHIPLLLQVQGVDNGWDLCMVEPNGERTFLTVPGVEQKWEPAWFEKLPLSQYDYVYLSGYEAEDEAATTVILDVLAQKAPQATLLFDASPRIKHIQPAILARLLSPGVMIHCNQDELAFMAKETDRQSRLKALYHLTQQPVMLTLGAQGTCLFDDQGERIIPAEKVNVVNTIGAGDTHCGGVLAGLALGQPIDEAVQLGNHLAALVVQQVAGRLD</sequence>
<dbReference type="EMBL" id="AZFK01000042">
    <property type="protein sequence ID" value="KRL89727.1"/>
    <property type="molecule type" value="Genomic_DNA"/>
</dbReference>
<dbReference type="GO" id="GO:0005829">
    <property type="term" value="C:cytosol"/>
    <property type="evidence" value="ECO:0007669"/>
    <property type="project" value="TreeGrafter"/>
</dbReference>
<feature type="domain" description="Carbohydrate kinase PfkB" evidence="3">
    <location>
        <begin position="3"/>
        <end position="288"/>
    </location>
</feature>
<dbReference type="InterPro" id="IPR029056">
    <property type="entry name" value="Ribokinase-like"/>
</dbReference>
<dbReference type="Gene3D" id="3.40.1190.20">
    <property type="match status" value="1"/>
</dbReference>
<name>A0A0R1U8T0_9LACO</name>
<reference evidence="4 5" key="1">
    <citation type="journal article" date="2015" name="Genome Announc.">
        <title>Expanding the biotechnology potential of lactobacilli through comparative genomics of 213 strains and associated genera.</title>
        <authorList>
            <person name="Sun Z."/>
            <person name="Harris H.M."/>
            <person name="McCann A."/>
            <person name="Guo C."/>
            <person name="Argimon S."/>
            <person name="Zhang W."/>
            <person name="Yang X."/>
            <person name="Jeffery I.B."/>
            <person name="Cooney J.C."/>
            <person name="Kagawa T.F."/>
            <person name="Liu W."/>
            <person name="Song Y."/>
            <person name="Salvetti E."/>
            <person name="Wrobel A."/>
            <person name="Rasinkangas P."/>
            <person name="Parkhill J."/>
            <person name="Rea M.C."/>
            <person name="O'Sullivan O."/>
            <person name="Ritari J."/>
            <person name="Douillard F.P."/>
            <person name="Paul Ross R."/>
            <person name="Yang R."/>
            <person name="Briner A.E."/>
            <person name="Felis G.E."/>
            <person name="de Vos W.M."/>
            <person name="Barrangou R."/>
            <person name="Klaenhammer T.R."/>
            <person name="Caufield P.W."/>
            <person name="Cui Y."/>
            <person name="Zhang H."/>
            <person name="O'Toole P.W."/>
        </authorList>
    </citation>
    <scope>NUCLEOTIDE SEQUENCE [LARGE SCALE GENOMIC DNA]</scope>
    <source>
        <strain evidence="4 5">DSM 15946</strain>
    </source>
</reference>
<dbReference type="PANTHER" id="PTHR10584">
    <property type="entry name" value="SUGAR KINASE"/>
    <property type="match status" value="1"/>
</dbReference>
<evidence type="ECO:0000313" key="4">
    <source>
        <dbReference type="EMBL" id="KRL89727.1"/>
    </source>
</evidence>
<evidence type="ECO:0000259" key="3">
    <source>
        <dbReference type="Pfam" id="PF00294"/>
    </source>
</evidence>
<gene>
    <name evidence="4" type="ORF">FC43_GL001569</name>
</gene>
<keyword evidence="1" id="KW-0808">Transferase</keyword>
<dbReference type="InterPro" id="IPR002173">
    <property type="entry name" value="Carboh/pur_kinase_PfkB_CS"/>
</dbReference>
<evidence type="ECO:0000256" key="1">
    <source>
        <dbReference type="ARBA" id="ARBA00022679"/>
    </source>
</evidence>
<evidence type="ECO:0000256" key="2">
    <source>
        <dbReference type="ARBA" id="ARBA00022777"/>
    </source>
</evidence>
<protein>
    <recommendedName>
        <fullName evidence="3">Carbohydrate kinase PfkB domain-containing protein</fullName>
    </recommendedName>
</protein>
<dbReference type="Pfam" id="PF00294">
    <property type="entry name" value="PfkB"/>
    <property type="match status" value="1"/>
</dbReference>
<dbReference type="PANTHER" id="PTHR10584:SF166">
    <property type="entry name" value="RIBOKINASE"/>
    <property type="match status" value="1"/>
</dbReference>